<proteinExistence type="predicted"/>
<keyword evidence="2" id="KW-1185">Reference proteome</keyword>
<evidence type="ECO:0000313" key="2">
    <source>
        <dbReference type="Proteomes" id="UP000009183"/>
    </source>
</evidence>
<evidence type="ECO:0000313" key="1">
    <source>
        <dbReference type="EMBL" id="CCB43968.1"/>
    </source>
</evidence>
<reference evidence="2" key="1">
    <citation type="journal article" date="2007" name="Nature">
        <title>The grapevine genome sequence suggests ancestral hexaploidization in major angiosperm phyla.</title>
        <authorList>
            <consortium name="The French-Italian Public Consortium for Grapevine Genome Characterization."/>
            <person name="Jaillon O."/>
            <person name="Aury J.-M."/>
            <person name="Noel B."/>
            <person name="Policriti A."/>
            <person name="Clepet C."/>
            <person name="Casagrande A."/>
            <person name="Choisne N."/>
            <person name="Aubourg S."/>
            <person name="Vitulo N."/>
            <person name="Jubin C."/>
            <person name="Vezzi A."/>
            <person name="Legeai F."/>
            <person name="Hugueney P."/>
            <person name="Dasilva C."/>
            <person name="Horner D."/>
            <person name="Mica E."/>
            <person name="Jublot D."/>
            <person name="Poulain J."/>
            <person name="Bruyere C."/>
            <person name="Billault A."/>
            <person name="Segurens B."/>
            <person name="Gouyvenoux M."/>
            <person name="Ugarte E."/>
            <person name="Cattonaro F."/>
            <person name="Anthouard V."/>
            <person name="Vico V."/>
            <person name="Del Fabbro C."/>
            <person name="Alaux M."/>
            <person name="Di Gaspero G."/>
            <person name="Dumas V."/>
            <person name="Felice N."/>
            <person name="Paillard S."/>
            <person name="Juman I."/>
            <person name="Moroldo M."/>
            <person name="Scalabrin S."/>
            <person name="Canaguier A."/>
            <person name="Le Clainche I."/>
            <person name="Malacrida G."/>
            <person name="Durand E."/>
            <person name="Pesole G."/>
            <person name="Laucou V."/>
            <person name="Chatelet P."/>
            <person name="Merdinoglu D."/>
            <person name="Delledonne M."/>
            <person name="Pezzotti M."/>
            <person name="Lecharny A."/>
            <person name="Scarpelli C."/>
            <person name="Artiguenave F."/>
            <person name="Pe M.E."/>
            <person name="Valle G."/>
            <person name="Morgante M."/>
            <person name="Caboche M."/>
            <person name="Adam-Blondon A.-F."/>
            <person name="Weissenbach J."/>
            <person name="Quetier F."/>
            <person name="Wincker P."/>
        </authorList>
    </citation>
    <scope>NUCLEOTIDE SEQUENCE [LARGE SCALE GENOMIC DNA]</scope>
    <source>
        <strain evidence="2">cv. Pinot noir / PN40024</strain>
    </source>
</reference>
<name>F6GVI4_VITVI</name>
<dbReference type="EMBL" id="FN594953">
    <property type="protein sequence ID" value="CCB43968.1"/>
    <property type="molecule type" value="Genomic_DNA"/>
</dbReference>
<dbReference type="AlphaFoldDB" id="F6GVI4"/>
<gene>
    <name evidence="1" type="ordered locus">VIT_10s0116g01110</name>
</gene>
<sequence length="44" mass="5213">MDFQIKLYNILFKILNDLIFIEVNPHLQPPPPLSFMLVHVYSTL</sequence>
<accession>F6GVI4</accession>
<organism evidence="1 2">
    <name type="scientific">Vitis vinifera</name>
    <name type="common">Grape</name>
    <dbReference type="NCBI Taxonomy" id="29760"/>
    <lineage>
        <taxon>Eukaryota</taxon>
        <taxon>Viridiplantae</taxon>
        <taxon>Streptophyta</taxon>
        <taxon>Embryophyta</taxon>
        <taxon>Tracheophyta</taxon>
        <taxon>Spermatophyta</taxon>
        <taxon>Magnoliopsida</taxon>
        <taxon>eudicotyledons</taxon>
        <taxon>Gunneridae</taxon>
        <taxon>Pentapetalae</taxon>
        <taxon>rosids</taxon>
        <taxon>Vitales</taxon>
        <taxon>Vitaceae</taxon>
        <taxon>Viteae</taxon>
        <taxon>Vitis</taxon>
    </lineage>
</organism>
<dbReference type="PaxDb" id="29760-VIT_10s0116g01110.t01"/>
<dbReference type="InParanoid" id="F6GVI4"/>
<protein>
    <submittedName>
        <fullName evidence="1">Uncharacterized protein</fullName>
    </submittedName>
</protein>
<dbReference type="Proteomes" id="UP000009183">
    <property type="component" value="Chromosome 10, unordered"/>
</dbReference>
<dbReference type="HOGENOM" id="CLU_3225649_0_0_1"/>